<dbReference type="Proteomes" id="UP001151699">
    <property type="component" value="Chromosome X"/>
</dbReference>
<keyword evidence="4 9" id="KW-0812">Transmembrane</keyword>
<comment type="similarity">
    <text evidence="2 9">Belongs to the sideroflexin family.</text>
</comment>
<evidence type="ECO:0000256" key="8">
    <source>
        <dbReference type="ARBA" id="ARBA00023136"/>
    </source>
</evidence>
<dbReference type="Pfam" id="PF03820">
    <property type="entry name" value="SFXNs"/>
    <property type="match status" value="1"/>
</dbReference>
<evidence type="ECO:0000256" key="4">
    <source>
        <dbReference type="ARBA" id="ARBA00022692"/>
    </source>
</evidence>
<name>A0A9Q0MWQ9_9DIPT</name>
<keyword evidence="3" id="KW-0813">Transport</keyword>
<dbReference type="OrthoDB" id="6608471at2759"/>
<evidence type="ECO:0000256" key="7">
    <source>
        <dbReference type="ARBA" id="ARBA00023128"/>
    </source>
</evidence>
<sequence length="327" mass="37018">MTDKECRIAIDSPLWDQSTFIGRFKHFAYATDPRTVFVSERQLLNAKTLCESYKLRQEPANTTRCNIIYAKKLYSSAFHPDTGELQNVIGRMSFQVPGGVFICGGMIQFYRTIPAVLFWQFVNQSFNAIVNYTNRNAKNPISATQLSLSYVSATTSALIAAIFSKRYLEKNATPFMQRYVPLAAVIAANFVNIPLMRQTEITLGVDVVDENGNPIGKSRAAAVKGISQVIVSRIFIPLPPMIVLPLIMNKLEPQLWFKQRSYLNAPIQMLILAAFLLITVPVGCALFPQRCSIDMDTIKRYDKEFYEDMEKEHGEQLPNKVYFNKGL</sequence>
<evidence type="ECO:0000256" key="3">
    <source>
        <dbReference type="ARBA" id="ARBA00022448"/>
    </source>
</evidence>
<comment type="subcellular location">
    <subcellularLocation>
        <location evidence="1 9">Mitochondrion membrane</location>
        <topology evidence="1 9">Multi-pass membrane protein</topology>
    </subcellularLocation>
</comment>
<reference evidence="10" key="1">
    <citation type="submission" date="2022-07" db="EMBL/GenBank/DDBJ databases">
        <authorList>
            <person name="Trinca V."/>
            <person name="Uliana J.V.C."/>
            <person name="Torres T.T."/>
            <person name="Ward R.J."/>
            <person name="Monesi N."/>
        </authorList>
    </citation>
    <scope>NUCLEOTIDE SEQUENCE</scope>
    <source>
        <strain evidence="10">HSMRA1968</strain>
        <tissue evidence="10">Whole embryos</tissue>
    </source>
</reference>
<feature type="transmembrane region" description="Helical" evidence="9">
    <location>
        <begin position="267"/>
        <end position="287"/>
    </location>
</feature>
<dbReference type="InterPro" id="IPR004686">
    <property type="entry name" value="Mtc"/>
</dbReference>
<dbReference type="EMBL" id="WJQU01000003">
    <property type="protein sequence ID" value="KAJ6639265.1"/>
    <property type="molecule type" value="Genomic_DNA"/>
</dbReference>
<evidence type="ECO:0000256" key="9">
    <source>
        <dbReference type="RuleBase" id="RU362000"/>
    </source>
</evidence>
<gene>
    <name evidence="10" type="primary">Sfxn2_0</name>
    <name evidence="10" type="ORF">Bhyg_12008</name>
</gene>
<protein>
    <recommendedName>
        <fullName evidence="9">Sidoreflexin</fullName>
    </recommendedName>
</protein>
<dbReference type="NCBIfam" id="TIGR00798">
    <property type="entry name" value="mtc"/>
    <property type="match status" value="1"/>
</dbReference>
<evidence type="ECO:0000256" key="6">
    <source>
        <dbReference type="ARBA" id="ARBA00022989"/>
    </source>
</evidence>
<organism evidence="10 11">
    <name type="scientific">Pseudolycoriella hygida</name>
    <dbReference type="NCBI Taxonomy" id="35572"/>
    <lineage>
        <taxon>Eukaryota</taxon>
        <taxon>Metazoa</taxon>
        <taxon>Ecdysozoa</taxon>
        <taxon>Arthropoda</taxon>
        <taxon>Hexapoda</taxon>
        <taxon>Insecta</taxon>
        <taxon>Pterygota</taxon>
        <taxon>Neoptera</taxon>
        <taxon>Endopterygota</taxon>
        <taxon>Diptera</taxon>
        <taxon>Nematocera</taxon>
        <taxon>Sciaroidea</taxon>
        <taxon>Sciaridae</taxon>
        <taxon>Pseudolycoriella</taxon>
    </lineage>
</organism>
<keyword evidence="7 9" id="KW-0496">Mitochondrion</keyword>
<proteinExistence type="inferred from homology"/>
<evidence type="ECO:0000313" key="11">
    <source>
        <dbReference type="Proteomes" id="UP001151699"/>
    </source>
</evidence>
<dbReference type="GO" id="GO:0140300">
    <property type="term" value="P:serine import into mitochondrion"/>
    <property type="evidence" value="ECO:0007669"/>
    <property type="project" value="TreeGrafter"/>
</dbReference>
<evidence type="ECO:0000313" key="10">
    <source>
        <dbReference type="EMBL" id="KAJ6639265.1"/>
    </source>
</evidence>
<comment type="caution">
    <text evidence="9">Lacks conserved residue(s) required for the propagation of feature annotation.</text>
</comment>
<evidence type="ECO:0000256" key="5">
    <source>
        <dbReference type="ARBA" id="ARBA00022970"/>
    </source>
</evidence>
<dbReference type="PANTHER" id="PTHR11153:SF14">
    <property type="entry name" value="SIDEROFLEXIN-2"/>
    <property type="match status" value="1"/>
</dbReference>
<dbReference type="GO" id="GO:0005743">
    <property type="term" value="C:mitochondrial inner membrane"/>
    <property type="evidence" value="ECO:0007669"/>
    <property type="project" value="TreeGrafter"/>
</dbReference>
<keyword evidence="6 9" id="KW-1133">Transmembrane helix</keyword>
<keyword evidence="11" id="KW-1185">Reference proteome</keyword>
<comment type="caution">
    <text evidence="10">The sequence shown here is derived from an EMBL/GenBank/DDBJ whole genome shotgun (WGS) entry which is preliminary data.</text>
</comment>
<keyword evidence="8 9" id="KW-0472">Membrane</keyword>
<dbReference type="GO" id="GO:0015075">
    <property type="term" value="F:monoatomic ion transmembrane transporter activity"/>
    <property type="evidence" value="ECO:0007669"/>
    <property type="project" value="InterPro"/>
</dbReference>
<feature type="transmembrane region" description="Helical" evidence="9">
    <location>
        <begin position="226"/>
        <end position="247"/>
    </location>
</feature>
<evidence type="ECO:0000256" key="2">
    <source>
        <dbReference type="ARBA" id="ARBA00005974"/>
    </source>
</evidence>
<dbReference type="AlphaFoldDB" id="A0A9Q0MWQ9"/>
<accession>A0A9Q0MWQ9</accession>
<evidence type="ECO:0000256" key="1">
    <source>
        <dbReference type="ARBA" id="ARBA00004225"/>
    </source>
</evidence>
<feature type="transmembrane region" description="Helical" evidence="9">
    <location>
        <begin position="148"/>
        <end position="168"/>
    </location>
</feature>
<keyword evidence="5" id="KW-0029">Amino-acid transport</keyword>
<dbReference type="PANTHER" id="PTHR11153">
    <property type="entry name" value="SIDEROFLEXIN"/>
    <property type="match status" value="1"/>
</dbReference>